<sequence length="382" mass="42006">MNSTHLGDFSFAIHLAGGVLYSLFLVPNTLLAFVIIWRNDLHTILNWAICNVLLSSGLSCLAMSVYCLIKTAQFSPPTFGRDIDFLDNGIACGLLTGFVLLFAHGPLWSVLLLLLTIAIQQSNSKTLINHFTTLRIIVAVVDVIHICFLLDRIQFGVAYLNARCTWQLVLHESDTFGIFHVVLLVGVFVALALATALTLKRFGRSARASRTTLRKWSLTLAVTLVIVVLLGCTELSPRLKNARLLLATKTLFPAFTMLLMPCVLVLVSESLQTALQDMYNSRQHHKTTIDGQSNTAFEMELDEGFSELPADLMVSSIESSQSSPSGESGIGVGRFDDDDGLVVDRGWQNEFIIDGRPYMGEMVGHQEYRVVAEVHASAEGVT</sequence>
<evidence type="ECO:0000313" key="2">
    <source>
        <dbReference type="Proteomes" id="UP000887566"/>
    </source>
</evidence>
<organism evidence="2 3">
    <name type="scientific">Plectus sambesii</name>
    <dbReference type="NCBI Taxonomy" id="2011161"/>
    <lineage>
        <taxon>Eukaryota</taxon>
        <taxon>Metazoa</taxon>
        <taxon>Ecdysozoa</taxon>
        <taxon>Nematoda</taxon>
        <taxon>Chromadorea</taxon>
        <taxon>Plectida</taxon>
        <taxon>Plectina</taxon>
        <taxon>Plectoidea</taxon>
        <taxon>Plectidae</taxon>
        <taxon>Plectus</taxon>
    </lineage>
</organism>
<feature type="transmembrane region" description="Helical" evidence="1">
    <location>
        <begin position="136"/>
        <end position="155"/>
    </location>
</feature>
<name>A0A914UL50_9BILA</name>
<feature type="transmembrane region" description="Helical" evidence="1">
    <location>
        <begin position="89"/>
        <end position="115"/>
    </location>
</feature>
<feature type="transmembrane region" description="Helical" evidence="1">
    <location>
        <begin position="44"/>
        <end position="69"/>
    </location>
</feature>
<dbReference type="AlphaFoldDB" id="A0A914UL50"/>
<keyword evidence="2" id="KW-1185">Reference proteome</keyword>
<keyword evidence="1" id="KW-0472">Membrane</keyword>
<keyword evidence="1" id="KW-1133">Transmembrane helix</keyword>
<proteinExistence type="predicted"/>
<feature type="transmembrane region" description="Helical" evidence="1">
    <location>
        <begin position="12"/>
        <end position="37"/>
    </location>
</feature>
<feature type="transmembrane region" description="Helical" evidence="1">
    <location>
        <begin position="218"/>
        <end position="239"/>
    </location>
</feature>
<evidence type="ECO:0000256" key="1">
    <source>
        <dbReference type="SAM" id="Phobius"/>
    </source>
</evidence>
<feature type="transmembrane region" description="Helical" evidence="1">
    <location>
        <begin position="175"/>
        <end position="197"/>
    </location>
</feature>
<dbReference type="Proteomes" id="UP000887566">
    <property type="component" value="Unplaced"/>
</dbReference>
<dbReference type="WBParaSite" id="PSAMB.scaffold10701size3892.g33530.t1">
    <property type="protein sequence ID" value="PSAMB.scaffold10701size3892.g33530.t1"/>
    <property type="gene ID" value="PSAMB.scaffold10701size3892.g33530"/>
</dbReference>
<keyword evidence="1" id="KW-0812">Transmembrane</keyword>
<reference evidence="3" key="1">
    <citation type="submission" date="2022-11" db="UniProtKB">
        <authorList>
            <consortium name="WormBaseParasite"/>
        </authorList>
    </citation>
    <scope>IDENTIFICATION</scope>
</reference>
<accession>A0A914UL50</accession>
<feature type="transmembrane region" description="Helical" evidence="1">
    <location>
        <begin position="251"/>
        <end position="268"/>
    </location>
</feature>
<evidence type="ECO:0000313" key="3">
    <source>
        <dbReference type="WBParaSite" id="PSAMB.scaffold10701size3892.g33530.t1"/>
    </source>
</evidence>
<protein>
    <submittedName>
        <fullName evidence="3">Uncharacterized protein</fullName>
    </submittedName>
</protein>